<evidence type="ECO:0000313" key="1">
    <source>
        <dbReference type="EnsemblPlants" id="TuG1812G0400001636.01.T01"/>
    </source>
</evidence>
<reference evidence="1" key="3">
    <citation type="submission" date="2022-06" db="UniProtKB">
        <authorList>
            <consortium name="EnsemblPlants"/>
        </authorList>
    </citation>
    <scope>IDENTIFICATION</scope>
</reference>
<keyword evidence="2" id="KW-1185">Reference proteome</keyword>
<accession>A0A8R7U7A1</accession>
<dbReference type="Gramene" id="TuG1812G0400001636.01.T01">
    <property type="protein sequence ID" value="TuG1812G0400001636.01.T01"/>
    <property type="gene ID" value="TuG1812G0400001636.01"/>
</dbReference>
<protein>
    <submittedName>
        <fullName evidence="1">Uncharacterized protein</fullName>
    </submittedName>
</protein>
<reference evidence="1" key="2">
    <citation type="submission" date="2018-03" db="EMBL/GenBank/DDBJ databases">
        <title>The Triticum urartu genome reveals the dynamic nature of wheat genome evolution.</title>
        <authorList>
            <person name="Ling H."/>
            <person name="Ma B."/>
            <person name="Shi X."/>
            <person name="Liu H."/>
            <person name="Dong L."/>
            <person name="Sun H."/>
            <person name="Cao Y."/>
            <person name="Gao Q."/>
            <person name="Zheng S."/>
            <person name="Li Y."/>
            <person name="Yu Y."/>
            <person name="Du H."/>
            <person name="Qi M."/>
            <person name="Li Y."/>
            <person name="Yu H."/>
            <person name="Cui Y."/>
            <person name="Wang N."/>
            <person name="Chen C."/>
            <person name="Wu H."/>
            <person name="Zhao Y."/>
            <person name="Zhang J."/>
            <person name="Li Y."/>
            <person name="Zhou W."/>
            <person name="Zhang B."/>
            <person name="Hu W."/>
            <person name="Eijk M."/>
            <person name="Tang J."/>
            <person name="Witsenboer H."/>
            <person name="Zhao S."/>
            <person name="Li Z."/>
            <person name="Zhang A."/>
            <person name="Wang D."/>
            <person name="Liang C."/>
        </authorList>
    </citation>
    <scope>NUCLEOTIDE SEQUENCE [LARGE SCALE GENOMIC DNA]</scope>
    <source>
        <strain evidence="1">cv. G1812</strain>
    </source>
</reference>
<proteinExistence type="predicted"/>
<reference evidence="2" key="1">
    <citation type="journal article" date="2013" name="Nature">
        <title>Draft genome of the wheat A-genome progenitor Triticum urartu.</title>
        <authorList>
            <person name="Ling H.Q."/>
            <person name="Zhao S."/>
            <person name="Liu D."/>
            <person name="Wang J."/>
            <person name="Sun H."/>
            <person name="Zhang C."/>
            <person name="Fan H."/>
            <person name="Li D."/>
            <person name="Dong L."/>
            <person name="Tao Y."/>
            <person name="Gao C."/>
            <person name="Wu H."/>
            <person name="Li Y."/>
            <person name="Cui Y."/>
            <person name="Guo X."/>
            <person name="Zheng S."/>
            <person name="Wang B."/>
            <person name="Yu K."/>
            <person name="Liang Q."/>
            <person name="Yang W."/>
            <person name="Lou X."/>
            <person name="Chen J."/>
            <person name="Feng M."/>
            <person name="Jian J."/>
            <person name="Zhang X."/>
            <person name="Luo G."/>
            <person name="Jiang Y."/>
            <person name="Liu J."/>
            <person name="Wang Z."/>
            <person name="Sha Y."/>
            <person name="Zhang B."/>
            <person name="Wu H."/>
            <person name="Tang D."/>
            <person name="Shen Q."/>
            <person name="Xue P."/>
            <person name="Zou S."/>
            <person name="Wang X."/>
            <person name="Liu X."/>
            <person name="Wang F."/>
            <person name="Yang Y."/>
            <person name="An X."/>
            <person name="Dong Z."/>
            <person name="Zhang K."/>
            <person name="Zhang X."/>
            <person name="Luo M.C."/>
            <person name="Dvorak J."/>
            <person name="Tong Y."/>
            <person name="Wang J."/>
            <person name="Yang H."/>
            <person name="Li Z."/>
            <person name="Wang D."/>
            <person name="Zhang A."/>
            <person name="Wang J."/>
        </authorList>
    </citation>
    <scope>NUCLEOTIDE SEQUENCE</scope>
    <source>
        <strain evidence="2">cv. G1812</strain>
    </source>
</reference>
<dbReference type="Proteomes" id="UP000015106">
    <property type="component" value="Chromosome 4"/>
</dbReference>
<sequence length="55" mass="6272">MAFTAWTRPPPVHSMRGRANLNTISIHLTTYSLHGRPPRSRCYTTSGYYVHQGLI</sequence>
<name>A0A8R7U7A1_TRIUA</name>
<evidence type="ECO:0000313" key="2">
    <source>
        <dbReference type="Proteomes" id="UP000015106"/>
    </source>
</evidence>
<dbReference type="EnsemblPlants" id="TuG1812G0400001636.01.T01">
    <property type="protein sequence ID" value="TuG1812G0400001636.01.T01"/>
    <property type="gene ID" value="TuG1812G0400001636.01"/>
</dbReference>
<organism evidence="1 2">
    <name type="scientific">Triticum urartu</name>
    <name type="common">Red wild einkorn</name>
    <name type="synonym">Crithodium urartu</name>
    <dbReference type="NCBI Taxonomy" id="4572"/>
    <lineage>
        <taxon>Eukaryota</taxon>
        <taxon>Viridiplantae</taxon>
        <taxon>Streptophyta</taxon>
        <taxon>Embryophyta</taxon>
        <taxon>Tracheophyta</taxon>
        <taxon>Spermatophyta</taxon>
        <taxon>Magnoliopsida</taxon>
        <taxon>Liliopsida</taxon>
        <taxon>Poales</taxon>
        <taxon>Poaceae</taxon>
        <taxon>BOP clade</taxon>
        <taxon>Pooideae</taxon>
        <taxon>Triticodae</taxon>
        <taxon>Triticeae</taxon>
        <taxon>Triticinae</taxon>
        <taxon>Triticum</taxon>
    </lineage>
</organism>
<dbReference type="AlphaFoldDB" id="A0A8R7U7A1"/>